<dbReference type="InterPro" id="IPR039421">
    <property type="entry name" value="Type_1_exporter"/>
</dbReference>
<dbReference type="SMART" id="SM00382">
    <property type="entry name" value="AAA"/>
    <property type="match status" value="1"/>
</dbReference>
<dbReference type="AlphaFoldDB" id="A0A109DG04"/>
<comment type="subcellular location">
    <subcellularLocation>
        <location evidence="1">Cell membrane</location>
        <topology evidence="1">Multi-pass membrane protein</topology>
    </subcellularLocation>
</comment>
<dbReference type="PANTHER" id="PTHR24221:SF654">
    <property type="entry name" value="ATP-BINDING CASSETTE SUB-FAMILY B MEMBER 6"/>
    <property type="match status" value="1"/>
</dbReference>
<evidence type="ECO:0000256" key="3">
    <source>
        <dbReference type="ARBA" id="ARBA00022741"/>
    </source>
</evidence>
<sequence length="532" mass="59467">MNEKKIQINLRWVLSVLPVRFTIAIIVLSITSSFEGVINGYVMGQMTNIAFNNFAGVGTFVLLVLAAYLITYVSAYLFLLTNQKAIQILNQKLKFAFFASSFYQENQADSNSSDVINNVTNISNQIQGHYFQPLFYLIQAIMTVISTTFVVLETNLLLGMIYVLLSALSMIPNQLGKKQMNQKTDNWSQSNSSLVTIMKDIFEGKNEIRKFDVKNLFFKKFSNSLNTEEENYFQLNKVQFTVQFCAWVCAVLANVIPMGIGLLMVVNHFGGVEIGTIVTLTLTADHVLGGVREIVGYQTQISSTKSIRDIGIEEDKNSVQASKVGENSLTLKDMAFDRGDKEIFQNVNLQLKNSDKVIINGDSGVGKSTLLNIISGQLKPTKGKVEFGNRSISLGDSILVSQKSWLFAGNVADNLSLYENFSDEEMEEVLKKVHLWDELGDKPLQFKIESEGSNLSGGQAQRLTIARGLLRHKRLFLLDEITSSLDKENSHAIRKLIYTLPIMTVEVAHNIDAELVKQYGIEIRKLTKNGLS</sequence>
<dbReference type="PROSITE" id="PS00211">
    <property type="entry name" value="ABC_TRANSPORTER_1"/>
    <property type="match status" value="1"/>
</dbReference>
<keyword evidence="5 7" id="KW-1133">Transmembrane helix</keyword>
<keyword evidence="6 7" id="KW-0472">Membrane</keyword>
<dbReference type="InterPro" id="IPR025662">
    <property type="entry name" value="Sigma_54_int_dom_ATP-bd_1"/>
</dbReference>
<dbReference type="PANTHER" id="PTHR24221">
    <property type="entry name" value="ATP-BINDING CASSETTE SUB-FAMILY B"/>
    <property type="match status" value="1"/>
</dbReference>
<dbReference type="InterPro" id="IPR017871">
    <property type="entry name" value="ABC_transporter-like_CS"/>
</dbReference>
<comment type="caution">
    <text evidence="10">The sequence shown here is derived from an EMBL/GenBank/DDBJ whole genome shotgun (WGS) entry which is preliminary data.</text>
</comment>
<dbReference type="RefSeq" id="WP_060461620.1">
    <property type="nucleotide sequence ID" value="NZ_AP025162.1"/>
</dbReference>
<evidence type="ECO:0000256" key="2">
    <source>
        <dbReference type="ARBA" id="ARBA00022692"/>
    </source>
</evidence>
<proteinExistence type="predicted"/>
<dbReference type="GO" id="GO:0034040">
    <property type="term" value="F:ATPase-coupled lipid transmembrane transporter activity"/>
    <property type="evidence" value="ECO:0007669"/>
    <property type="project" value="TreeGrafter"/>
</dbReference>
<evidence type="ECO:0000256" key="1">
    <source>
        <dbReference type="ARBA" id="ARBA00004651"/>
    </source>
</evidence>
<dbReference type="Gene3D" id="3.40.50.300">
    <property type="entry name" value="P-loop containing nucleotide triphosphate hydrolases"/>
    <property type="match status" value="1"/>
</dbReference>
<dbReference type="InterPro" id="IPR003593">
    <property type="entry name" value="AAA+_ATPase"/>
</dbReference>
<gene>
    <name evidence="10" type="ORF">AEL95_00640</name>
</gene>
<evidence type="ECO:0000259" key="9">
    <source>
        <dbReference type="PROSITE" id="PS50929"/>
    </source>
</evidence>
<keyword evidence="2 7" id="KW-0812">Transmembrane</keyword>
<name>A0A109DG04_9LACO</name>
<keyword evidence="4" id="KW-0067">ATP-binding</keyword>
<dbReference type="GO" id="GO:0005524">
    <property type="term" value="F:ATP binding"/>
    <property type="evidence" value="ECO:0007669"/>
    <property type="project" value="UniProtKB-KW"/>
</dbReference>
<reference evidence="10 11" key="1">
    <citation type="journal article" date="2016" name="Microbiology (Mosc.)">
        <title>Comparison of Lactobacillus crispatus isolates from Lactobacillus-dominated vaginal microbiomes with isolates from microbiomes containing bacterial vaginosis-associated bacteria.</title>
        <authorList>
            <person name="Abdelmaksoud A.A."/>
            <person name="Koparde V.N."/>
            <person name="Sheth N.U."/>
            <person name="Serrano M.G."/>
            <person name="Glascock A.L."/>
            <person name="Fettweis J.M."/>
            <person name="Strauss Iii J.F."/>
            <person name="Buck G.A."/>
            <person name="Jefferson K.K."/>
        </authorList>
    </citation>
    <scope>NUCLEOTIDE SEQUENCE [LARGE SCALE GENOMIC DNA]</scope>
    <source>
        <strain evidence="10 11">VMC3</strain>
    </source>
</reference>
<dbReference type="PROSITE" id="PS00675">
    <property type="entry name" value="SIGMA54_INTERACT_1"/>
    <property type="match status" value="1"/>
</dbReference>
<dbReference type="PROSITE" id="PS50929">
    <property type="entry name" value="ABC_TM1F"/>
    <property type="match status" value="1"/>
</dbReference>
<evidence type="ECO:0000256" key="6">
    <source>
        <dbReference type="ARBA" id="ARBA00023136"/>
    </source>
</evidence>
<dbReference type="InterPro" id="IPR003439">
    <property type="entry name" value="ABC_transporter-like_ATP-bd"/>
</dbReference>
<feature type="domain" description="ABC transmembrane type-1" evidence="9">
    <location>
        <begin position="23"/>
        <end position="303"/>
    </location>
</feature>
<dbReference type="Pfam" id="PF00005">
    <property type="entry name" value="ABC_tran"/>
    <property type="match status" value="1"/>
</dbReference>
<feature type="domain" description="ABC transporter" evidence="8">
    <location>
        <begin position="329"/>
        <end position="532"/>
    </location>
</feature>
<evidence type="ECO:0000313" key="11">
    <source>
        <dbReference type="Proteomes" id="UP000067598"/>
    </source>
</evidence>
<dbReference type="Proteomes" id="UP000067598">
    <property type="component" value="Unassembled WGS sequence"/>
</dbReference>
<feature type="transmembrane region" description="Helical" evidence="7">
    <location>
        <begin position="244"/>
        <end position="266"/>
    </location>
</feature>
<evidence type="ECO:0000256" key="4">
    <source>
        <dbReference type="ARBA" id="ARBA00022840"/>
    </source>
</evidence>
<dbReference type="Gene3D" id="1.20.1560.10">
    <property type="entry name" value="ABC transporter type 1, transmembrane domain"/>
    <property type="match status" value="1"/>
</dbReference>
<dbReference type="GO" id="GO:0140359">
    <property type="term" value="F:ABC-type transporter activity"/>
    <property type="evidence" value="ECO:0007669"/>
    <property type="project" value="InterPro"/>
</dbReference>
<dbReference type="EMBL" id="LJGP01000005">
    <property type="protein sequence ID" value="KWU04751.1"/>
    <property type="molecule type" value="Genomic_DNA"/>
</dbReference>
<keyword evidence="3" id="KW-0547">Nucleotide-binding</keyword>
<dbReference type="GO" id="GO:0005886">
    <property type="term" value="C:plasma membrane"/>
    <property type="evidence" value="ECO:0007669"/>
    <property type="project" value="UniProtKB-SubCell"/>
</dbReference>
<dbReference type="GO" id="GO:0016887">
    <property type="term" value="F:ATP hydrolysis activity"/>
    <property type="evidence" value="ECO:0007669"/>
    <property type="project" value="InterPro"/>
</dbReference>
<dbReference type="SUPFAM" id="SSF90123">
    <property type="entry name" value="ABC transporter transmembrane region"/>
    <property type="match status" value="1"/>
</dbReference>
<dbReference type="Pfam" id="PF00664">
    <property type="entry name" value="ABC_membrane"/>
    <property type="match status" value="1"/>
</dbReference>
<feature type="transmembrane region" description="Helical" evidence="7">
    <location>
        <begin position="157"/>
        <end position="175"/>
    </location>
</feature>
<evidence type="ECO:0000256" key="7">
    <source>
        <dbReference type="SAM" id="Phobius"/>
    </source>
</evidence>
<feature type="transmembrane region" description="Helical" evidence="7">
    <location>
        <begin position="54"/>
        <end position="79"/>
    </location>
</feature>
<evidence type="ECO:0000256" key="5">
    <source>
        <dbReference type="ARBA" id="ARBA00022989"/>
    </source>
</evidence>
<dbReference type="InterPro" id="IPR036640">
    <property type="entry name" value="ABC1_TM_sf"/>
</dbReference>
<dbReference type="InterPro" id="IPR027417">
    <property type="entry name" value="P-loop_NTPase"/>
</dbReference>
<dbReference type="SUPFAM" id="SSF52540">
    <property type="entry name" value="P-loop containing nucleoside triphosphate hydrolases"/>
    <property type="match status" value="1"/>
</dbReference>
<dbReference type="PATRIC" id="fig|47770.28.peg.1464"/>
<protein>
    <submittedName>
        <fullName evidence="10">ABC transporter permease</fullName>
    </submittedName>
</protein>
<evidence type="ECO:0000313" key="10">
    <source>
        <dbReference type="EMBL" id="KWU04751.1"/>
    </source>
</evidence>
<evidence type="ECO:0000259" key="8">
    <source>
        <dbReference type="PROSITE" id="PS50893"/>
    </source>
</evidence>
<dbReference type="InterPro" id="IPR011527">
    <property type="entry name" value="ABC1_TM_dom"/>
</dbReference>
<organism evidence="10 11">
    <name type="scientific">Lactobacillus crispatus</name>
    <dbReference type="NCBI Taxonomy" id="47770"/>
    <lineage>
        <taxon>Bacteria</taxon>
        <taxon>Bacillati</taxon>
        <taxon>Bacillota</taxon>
        <taxon>Bacilli</taxon>
        <taxon>Lactobacillales</taxon>
        <taxon>Lactobacillaceae</taxon>
        <taxon>Lactobacillus</taxon>
    </lineage>
</organism>
<dbReference type="PROSITE" id="PS50893">
    <property type="entry name" value="ABC_TRANSPORTER_2"/>
    <property type="match status" value="1"/>
</dbReference>
<feature type="transmembrane region" description="Helical" evidence="7">
    <location>
        <begin position="134"/>
        <end position="151"/>
    </location>
</feature>
<feature type="transmembrane region" description="Helical" evidence="7">
    <location>
        <begin position="12"/>
        <end position="34"/>
    </location>
</feature>
<accession>A0A109DG04</accession>